<dbReference type="InterPro" id="IPR016140">
    <property type="entry name" value="Bifunc_inhib/LTP/seed_store"/>
</dbReference>
<comment type="similarity">
    <text evidence="1">Belongs to the 2S seed storage albumins family.</text>
</comment>
<dbReference type="PANTHER" id="PTHR35496">
    <property type="entry name" value="2S SEED STORAGE PROTEIN 1-RELATED"/>
    <property type="match status" value="1"/>
</dbReference>
<feature type="chain" id="PRO_5014821953" description="Bifunctional inhibitor/plant lipid transfer protein/seed storage helical domain-containing protein" evidence="4">
    <location>
        <begin position="23"/>
        <end position="143"/>
    </location>
</feature>
<protein>
    <recommendedName>
        <fullName evidence="5">Bifunctional inhibitor/plant lipid transfer protein/seed storage helical domain-containing protein</fullName>
    </recommendedName>
</protein>
<evidence type="ECO:0000259" key="5">
    <source>
        <dbReference type="SMART" id="SM00499"/>
    </source>
</evidence>
<evidence type="ECO:0000256" key="4">
    <source>
        <dbReference type="SAM" id="SignalP"/>
    </source>
</evidence>
<sequence>MAKFTPLAVVLIALLFIAHTTAYRTIVTSVEIDEGIDNRKSGSCREQLQQQQYLNECERFLRQQSQSQSQRDTVSGRQQLEQCCDQLREVSKSCRCDGLSEIVSEQLGHLQGEDRREVMQIARNLPNECNLKPGRCDSEMRSN</sequence>
<keyword evidence="2 4" id="KW-0732">Signal</keyword>
<evidence type="ECO:0000256" key="2">
    <source>
        <dbReference type="ARBA" id="ARBA00022729"/>
    </source>
</evidence>
<name>A0A2N9ES87_FAGSY</name>
<dbReference type="SUPFAM" id="SSF47699">
    <property type="entry name" value="Bifunctional inhibitor/lipid-transfer protein/seed storage 2S albumin"/>
    <property type="match status" value="1"/>
</dbReference>
<dbReference type="GO" id="GO:0045735">
    <property type="term" value="F:nutrient reservoir activity"/>
    <property type="evidence" value="ECO:0007669"/>
    <property type="project" value="InterPro"/>
</dbReference>
<dbReference type="PRINTS" id="PR00496">
    <property type="entry name" value="NAPIN"/>
</dbReference>
<evidence type="ECO:0000256" key="3">
    <source>
        <dbReference type="ARBA" id="ARBA00023157"/>
    </source>
</evidence>
<evidence type="ECO:0000313" key="6">
    <source>
        <dbReference type="EMBL" id="SPC77561.1"/>
    </source>
</evidence>
<dbReference type="PANTHER" id="PTHR35496:SF20">
    <property type="entry name" value="2S SEED STORAGE PROTEIN 1-RELATED"/>
    <property type="match status" value="1"/>
</dbReference>
<reference evidence="6" key="1">
    <citation type="submission" date="2018-02" db="EMBL/GenBank/DDBJ databases">
        <authorList>
            <person name="Cohen D.B."/>
            <person name="Kent A.D."/>
        </authorList>
    </citation>
    <scope>NUCLEOTIDE SEQUENCE</scope>
</reference>
<feature type="signal peptide" evidence="4">
    <location>
        <begin position="1"/>
        <end position="22"/>
    </location>
</feature>
<dbReference type="SMART" id="SM00499">
    <property type="entry name" value="AAI"/>
    <property type="match status" value="1"/>
</dbReference>
<organism evidence="6">
    <name type="scientific">Fagus sylvatica</name>
    <name type="common">Beechnut</name>
    <dbReference type="NCBI Taxonomy" id="28930"/>
    <lineage>
        <taxon>Eukaryota</taxon>
        <taxon>Viridiplantae</taxon>
        <taxon>Streptophyta</taxon>
        <taxon>Embryophyta</taxon>
        <taxon>Tracheophyta</taxon>
        <taxon>Spermatophyta</taxon>
        <taxon>Magnoliopsida</taxon>
        <taxon>eudicotyledons</taxon>
        <taxon>Gunneridae</taxon>
        <taxon>Pentapetalae</taxon>
        <taxon>rosids</taxon>
        <taxon>fabids</taxon>
        <taxon>Fagales</taxon>
        <taxon>Fagaceae</taxon>
        <taxon>Fagus</taxon>
    </lineage>
</organism>
<dbReference type="InterPro" id="IPR000617">
    <property type="entry name" value="Napin/2SS/CON"/>
</dbReference>
<dbReference type="Gene3D" id="1.10.110.10">
    <property type="entry name" value="Plant lipid-transfer and hydrophobic proteins"/>
    <property type="match status" value="1"/>
</dbReference>
<evidence type="ECO:0000256" key="1">
    <source>
        <dbReference type="ARBA" id="ARBA00008262"/>
    </source>
</evidence>
<gene>
    <name evidence="6" type="ORF">FSB_LOCUS5443</name>
</gene>
<feature type="domain" description="Bifunctional inhibitor/plant lipid transfer protein/seed storage helical" evidence="5">
    <location>
        <begin position="44"/>
        <end position="136"/>
    </location>
</feature>
<keyword evidence="3" id="KW-1015">Disulfide bond</keyword>
<dbReference type="InterPro" id="IPR036312">
    <property type="entry name" value="Bifun_inhib/LTP/seed_sf"/>
</dbReference>
<dbReference type="EMBL" id="OIVN01000280">
    <property type="protein sequence ID" value="SPC77561.1"/>
    <property type="molecule type" value="Genomic_DNA"/>
</dbReference>
<dbReference type="CDD" id="cd00261">
    <property type="entry name" value="AAI_SS"/>
    <property type="match status" value="1"/>
</dbReference>
<proteinExistence type="inferred from homology"/>
<dbReference type="Pfam" id="PF00234">
    <property type="entry name" value="Tryp_alpha_amyl"/>
    <property type="match status" value="1"/>
</dbReference>
<dbReference type="AlphaFoldDB" id="A0A2N9ES87"/>
<accession>A0A2N9ES87</accession>